<evidence type="ECO:0000313" key="2">
    <source>
        <dbReference type="Proteomes" id="UP001299546"/>
    </source>
</evidence>
<evidence type="ECO:0000313" key="1">
    <source>
        <dbReference type="EMBL" id="MCB7389569.1"/>
    </source>
</evidence>
<keyword evidence="2" id="KW-1185">Reference proteome</keyword>
<accession>A0ABS8DMV0</accession>
<dbReference type="RefSeq" id="WP_227183965.1">
    <property type="nucleotide sequence ID" value="NZ_JAJCIQ010000002.1"/>
</dbReference>
<protein>
    <submittedName>
        <fullName evidence="1">Uncharacterized protein</fullName>
    </submittedName>
</protein>
<reference evidence="1 2" key="1">
    <citation type="submission" date="2021-10" db="EMBL/GenBank/DDBJ databases">
        <title>Collection of gut derived symbiotic bacterial strains cultured from healthy donors.</title>
        <authorList>
            <person name="Lin H."/>
            <person name="Littmann E."/>
            <person name="Kohout C."/>
            <person name="Pamer E.G."/>
        </authorList>
    </citation>
    <scope>NUCLEOTIDE SEQUENCE [LARGE SCALE GENOMIC DNA]</scope>
    <source>
        <strain evidence="1 2">DFI.1.165</strain>
    </source>
</reference>
<dbReference type="Proteomes" id="UP001299546">
    <property type="component" value="Unassembled WGS sequence"/>
</dbReference>
<sequence>MAVIAGRMGAIVAPIPVKKLPSPSPCSLSEFTIAVISSLFSSNLDKFNVASATSGETLDMLNSFFTSSKLSKLSTFSIRSKIL</sequence>
<dbReference type="EMBL" id="JAJCIS010000033">
    <property type="protein sequence ID" value="MCB7389569.1"/>
    <property type="molecule type" value="Genomic_DNA"/>
</dbReference>
<name>A0ABS8DMV0_9FIRM</name>
<comment type="caution">
    <text evidence="1">The sequence shown here is derived from an EMBL/GenBank/DDBJ whole genome shotgun (WGS) entry which is preliminary data.</text>
</comment>
<organism evidence="1 2">
    <name type="scientific">Bariatricus massiliensis</name>
    <dbReference type="NCBI Taxonomy" id="1745713"/>
    <lineage>
        <taxon>Bacteria</taxon>
        <taxon>Bacillati</taxon>
        <taxon>Bacillota</taxon>
        <taxon>Clostridia</taxon>
        <taxon>Lachnospirales</taxon>
        <taxon>Lachnospiraceae</taxon>
        <taxon>Bariatricus</taxon>
    </lineage>
</organism>
<proteinExistence type="predicted"/>
<gene>
    <name evidence="1" type="ORF">LIZ65_20010</name>
</gene>